<evidence type="ECO:0000313" key="3">
    <source>
        <dbReference type="EMBL" id="MCJ0974814.1"/>
    </source>
</evidence>
<dbReference type="InterPro" id="IPR009936">
    <property type="entry name" value="DUF1468"/>
</dbReference>
<protein>
    <submittedName>
        <fullName evidence="3">Tripartite tricarboxylate transporter TctB family protein</fullName>
    </submittedName>
</protein>
<keyword evidence="1" id="KW-1133">Transmembrane helix</keyword>
<dbReference type="Pfam" id="PF07331">
    <property type="entry name" value="TctB"/>
    <property type="match status" value="1"/>
</dbReference>
<proteinExistence type="predicted"/>
<feature type="transmembrane region" description="Helical" evidence="1">
    <location>
        <begin position="125"/>
        <end position="142"/>
    </location>
</feature>
<dbReference type="EMBL" id="JALGRD010000008">
    <property type="protein sequence ID" value="MCJ0974814.1"/>
    <property type="molecule type" value="Genomic_DNA"/>
</dbReference>
<dbReference type="Proteomes" id="UP001139682">
    <property type="component" value="Unassembled WGS sequence"/>
</dbReference>
<dbReference type="RefSeq" id="WP_243606874.1">
    <property type="nucleotide sequence ID" value="NZ_JALGRD010000008.1"/>
</dbReference>
<feature type="transmembrane region" description="Helical" evidence="1">
    <location>
        <begin position="37"/>
        <end position="62"/>
    </location>
</feature>
<sequence>MKLSDLSWGIVCLALGLGVLGVASGMEKSPYFQYGAGFYPSIIGALLALSGLTLAAKGIAAARAERAPLWLGLCAWCREPARWLNLTLVIGGLLGFLLMVEPLGFLPTGLLLIAALALRFTGRPMLALTSAVGVVAFLYVFFQQVMGVPLPQGLLARLGGL</sequence>
<feature type="transmembrane region" description="Helical" evidence="1">
    <location>
        <begin position="83"/>
        <end position="105"/>
    </location>
</feature>
<evidence type="ECO:0000313" key="4">
    <source>
        <dbReference type="Proteomes" id="UP001139682"/>
    </source>
</evidence>
<keyword evidence="1" id="KW-0812">Transmembrane</keyword>
<gene>
    <name evidence="3" type="ORF">MST27_15690</name>
</gene>
<comment type="caution">
    <text evidence="3">The sequence shown here is derived from an EMBL/GenBank/DDBJ whole genome shotgun (WGS) entry which is preliminary data.</text>
</comment>
<evidence type="ECO:0000256" key="1">
    <source>
        <dbReference type="SAM" id="Phobius"/>
    </source>
</evidence>
<dbReference type="AlphaFoldDB" id="A0A9X1W8N9"/>
<feature type="domain" description="DUF1468" evidence="2">
    <location>
        <begin position="8"/>
        <end position="151"/>
    </location>
</feature>
<keyword evidence="1" id="KW-0472">Membrane</keyword>
<accession>A0A9X1W8N9</accession>
<reference evidence="3" key="1">
    <citation type="submission" date="2022-03" db="EMBL/GenBank/DDBJ databases">
        <title>Pseudomonas marianensis sp. nov., a marine bacterium isolated from deep-sea sediments of the Mariana Trench.</title>
        <authorList>
            <person name="Wei Y."/>
        </authorList>
    </citation>
    <scope>NUCLEOTIDE SEQUENCE</scope>
    <source>
        <strain evidence="3">PS1</strain>
    </source>
</reference>
<keyword evidence="4" id="KW-1185">Reference proteome</keyword>
<name>A0A9X1W8N9_9GAMM</name>
<evidence type="ECO:0000259" key="2">
    <source>
        <dbReference type="Pfam" id="PF07331"/>
    </source>
</evidence>
<organism evidence="3 4">
    <name type="scientific">Stutzerimonas marianensis</name>
    <dbReference type="NCBI Taxonomy" id="2929513"/>
    <lineage>
        <taxon>Bacteria</taxon>
        <taxon>Pseudomonadati</taxon>
        <taxon>Pseudomonadota</taxon>
        <taxon>Gammaproteobacteria</taxon>
        <taxon>Pseudomonadales</taxon>
        <taxon>Pseudomonadaceae</taxon>
        <taxon>Stutzerimonas</taxon>
    </lineage>
</organism>